<evidence type="ECO:0000313" key="1">
    <source>
        <dbReference type="EMBL" id="MDO8106047.1"/>
    </source>
</evidence>
<keyword evidence="2" id="KW-1185">Reference proteome</keyword>
<protein>
    <submittedName>
        <fullName evidence="1">Uncharacterized protein</fullName>
    </submittedName>
</protein>
<accession>A0ABT9DAS9</accession>
<name>A0ABT9DAS9_9CELL</name>
<reference evidence="1 2" key="1">
    <citation type="submission" date="2023-07" db="EMBL/GenBank/DDBJ databases">
        <title>Description of novel actinomycetes strains, isolated from tidal flat sediment.</title>
        <authorList>
            <person name="Lu C."/>
        </authorList>
    </citation>
    <scope>NUCLEOTIDE SEQUENCE [LARGE SCALE GENOMIC DNA]</scope>
    <source>
        <strain evidence="1 2">SYSU T00b441</strain>
    </source>
</reference>
<comment type="caution">
    <text evidence="1">The sequence shown here is derived from an EMBL/GenBank/DDBJ whole genome shotgun (WGS) entry which is preliminary data.</text>
</comment>
<gene>
    <name evidence="1" type="ORF">Q6348_02420</name>
</gene>
<sequence length="96" mass="10613">MPSYRVRIVVGLMRAGADPAAVLPTAIEAGRDLTAVEHGQIEIAAGRPRLTVRYEAPDDLTAAGFGRAIVERVDELVDVEVSRVTRRWGSRWYPLR</sequence>
<evidence type="ECO:0000313" key="2">
    <source>
        <dbReference type="Proteomes" id="UP001232536"/>
    </source>
</evidence>
<proteinExistence type="predicted"/>
<dbReference type="RefSeq" id="WP_304599740.1">
    <property type="nucleotide sequence ID" value="NZ_JAUQYO010000002.1"/>
</dbReference>
<dbReference type="Proteomes" id="UP001232536">
    <property type="component" value="Unassembled WGS sequence"/>
</dbReference>
<organism evidence="1 2">
    <name type="scientific">Actinotalea lenta</name>
    <dbReference type="NCBI Taxonomy" id="3064654"/>
    <lineage>
        <taxon>Bacteria</taxon>
        <taxon>Bacillati</taxon>
        <taxon>Actinomycetota</taxon>
        <taxon>Actinomycetes</taxon>
        <taxon>Micrococcales</taxon>
        <taxon>Cellulomonadaceae</taxon>
        <taxon>Actinotalea</taxon>
    </lineage>
</organism>
<dbReference type="EMBL" id="JAUQYP010000001">
    <property type="protein sequence ID" value="MDO8106047.1"/>
    <property type="molecule type" value="Genomic_DNA"/>
</dbReference>